<dbReference type="AlphaFoldDB" id="A0A841GZP4"/>
<dbReference type="PANTHER" id="PTHR43102">
    <property type="entry name" value="SLR1143 PROTEIN"/>
    <property type="match status" value="1"/>
</dbReference>
<organism evidence="2 3">
    <name type="scientific">Longimicrobium terrae</name>
    <dbReference type="NCBI Taxonomy" id="1639882"/>
    <lineage>
        <taxon>Bacteria</taxon>
        <taxon>Pseudomonadati</taxon>
        <taxon>Gemmatimonadota</taxon>
        <taxon>Longimicrobiia</taxon>
        <taxon>Longimicrobiales</taxon>
        <taxon>Longimicrobiaceae</taxon>
        <taxon>Longimicrobium</taxon>
    </lineage>
</organism>
<name>A0A841GZP4_9BACT</name>
<dbReference type="InterPro" id="IPR029016">
    <property type="entry name" value="GAF-like_dom_sf"/>
</dbReference>
<reference evidence="2 3" key="1">
    <citation type="submission" date="2020-08" db="EMBL/GenBank/DDBJ databases">
        <title>Genomic Encyclopedia of Type Strains, Phase IV (KMG-IV): sequencing the most valuable type-strain genomes for metagenomic binning, comparative biology and taxonomic classification.</title>
        <authorList>
            <person name="Goeker M."/>
        </authorList>
    </citation>
    <scope>NUCLEOTIDE SEQUENCE [LARGE SCALE GENOMIC DNA]</scope>
    <source>
        <strain evidence="2 3">DSM 29007</strain>
    </source>
</reference>
<evidence type="ECO:0000313" key="2">
    <source>
        <dbReference type="EMBL" id="MBB6071240.1"/>
    </source>
</evidence>
<dbReference type="SMART" id="SM00065">
    <property type="entry name" value="GAF"/>
    <property type="match status" value="1"/>
</dbReference>
<dbReference type="RefSeq" id="WP_170033950.1">
    <property type="nucleotide sequence ID" value="NZ_JABDTL010000001.1"/>
</dbReference>
<protein>
    <submittedName>
        <fullName evidence="2">GAF domain-containing protein</fullName>
    </submittedName>
</protein>
<dbReference type="Gene3D" id="3.30.450.40">
    <property type="match status" value="1"/>
</dbReference>
<sequence>MTDSVSAFEKVQSPPRLAAIADLGLKNPAPDPVLQELADEAARRLDLPTGLVTIVLDSAQVFAAQHGLSGWIAEAGGVPVEWSFCANSVRTGEPLVIEDATTHPLVRDNPLVVHEGIRCYAGVPLVTSTGEVLGNLCVVGTEARSFSEQDLELLHGLARQALERIEARRS</sequence>
<dbReference type="EMBL" id="JACHIA010000007">
    <property type="protein sequence ID" value="MBB6071240.1"/>
    <property type="molecule type" value="Genomic_DNA"/>
</dbReference>
<gene>
    <name evidence="2" type="ORF">HNQ61_002864</name>
</gene>
<feature type="domain" description="GAF" evidence="1">
    <location>
        <begin position="29"/>
        <end position="170"/>
    </location>
</feature>
<evidence type="ECO:0000313" key="3">
    <source>
        <dbReference type="Proteomes" id="UP000582837"/>
    </source>
</evidence>
<comment type="caution">
    <text evidence="2">The sequence shown here is derived from an EMBL/GenBank/DDBJ whole genome shotgun (WGS) entry which is preliminary data.</text>
</comment>
<dbReference type="InterPro" id="IPR003018">
    <property type="entry name" value="GAF"/>
</dbReference>
<keyword evidence="3" id="KW-1185">Reference proteome</keyword>
<dbReference type="Proteomes" id="UP000582837">
    <property type="component" value="Unassembled WGS sequence"/>
</dbReference>
<accession>A0A841GZP4</accession>
<dbReference type="PANTHER" id="PTHR43102:SF2">
    <property type="entry name" value="GAF DOMAIN-CONTAINING PROTEIN"/>
    <property type="match status" value="1"/>
</dbReference>
<evidence type="ECO:0000259" key="1">
    <source>
        <dbReference type="SMART" id="SM00065"/>
    </source>
</evidence>
<proteinExistence type="predicted"/>
<dbReference type="SUPFAM" id="SSF55781">
    <property type="entry name" value="GAF domain-like"/>
    <property type="match status" value="1"/>
</dbReference>
<dbReference type="Pfam" id="PF13185">
    <property type="entry name" value="GAF_2"/>
    <property type="match status" value="1"/>
</dbReference>